<accession>A0A448WX22</accession>
<feature type="coiled-coil region" evidence="1">
    <location>
        <begin position="50"/>
        <end position="77"/>
    </location>
</feature>
<comment type="caution">
    <text evidence="2">The sequence shown here is derived from an EMBL/GenBank/DDBJ whole genome shotgun (WGS) entry which is preliminary data.</text>
</comment>
<dbReference type="Proteomes" id="UP000784294">
    <property type="component" value="Unassembled WGS sequence"/>
</dbReference>
<gene>
    <name evidence="2" type="ORF">PXEA_LOCUS15702</name>
</gene>
<keyword evidence="3" id="KW-1185">Reference proteome</keyword>
<name>A0A448WX22_9PLAT</name>
<dbReference type="AlphaFoldDB" id="A0A448WX22"/>
<dbReference type="EMBL" id="CAAALY010055507">
    <property type="protein sequence ID" value="VEL22262.1"/>
    <property type="molecule type" value="Genomic_DNA"/>
</dbReference>
<evidence type="ECO:0000256" key="1">
    <source>
        <dbReference type="SAM" id="Coils"/>
    </source>
</evidence>
<reference evidence="2" key="1">
    <citation type="submission" date="2018-11" db="EMBL/GenBank/DDBJ databases">
        <authorList>
            <consortium name="Pathogen Informatics"/>
        </authorList>
    </citation>
    <scope>NUCLEOTIDE SEQUENCE</scope>
</reference>
<protein>
    <submittedName>
        <fullName evidence="2">Uncharacterized protein</fullName>
    </submittedName>
</protein>
<keyword evidence="1" id="KW-0175">Coiled coil</keyword>
<sequence length="141" mass="16219">MEPCSCTICSAACIIHSQPLRLSRKRMRHSSRDESGLGGGIDLCLGSQLTQQYRNNLDEAEDELAIKEDEKGLKEAKGLTDEQDILRPHELDFMRDMNGKTRAELRYFLHLTLDQEEQKRVRYEAALFSDFLLDHLLIARP</sequence>
<evidence type="ECO:0000313" key="3">
    <source>
        <dbReference type="Proteomes" id="UP000784294"/>
    </source>
</evidence>
<proteinExistence type="predicted"/>
<organism evidence="2 3">
    <name type="scientific">Protopolystoma xenopodis</name>
    <dbReference type="NCBI Taxonomy" id="117903"/>
    <lineage>
        <taxon>Eukaryota</taxon>
        <taxon>Metazoa</taxon>
        <taxon>Spiralia</taxon>
        <taxon>Lophotrochozoa</taxon>
        <taxon>Platyhelminthes</taxon>
        <taxon>Monogenea</taxon>
        <taxon>Polyopisthocotylea</taxon>
        <taxon>Polystomatidea</taxon>
        <taxon>Polystomatidae</taxon>
        <taxon>Protopolystoma</taxon>
    </lineage>
</organism>
<evidence type="ECO:0000313" key="2">
    <source>
        <dbReference type="EMBL" id="VEL22262.1"/>
    </source>
</evidence>